<feature type="region of interest" description="Disordered" evidence="1">
    <location>
        <begin position="26"/>
        <end position="52"/>
    </location>
</feature>
<reference evidence="2" key="1">
    <citation type="submission" date="2022-10" db="EMBL/GenBank/DDBJ databases">
        <title>Puccinia triticina Genome sequencing and assembly.</title>
        <authorList>
            <person name="Li C."/>
        </authorList>
    </citation>
    <scope>NUCLEOTIDE SEQUENCE</scope>
    <source>
        <strain evidence="2">Pt15</strain>
    </source>
</reference>
<dbReference type="GeneID" id="77804938"/>
<feature type="compositionally biased region" description="Polar residues" evidence="1">
    <location>
        <begin position="31"/>
        <end position="52"/>
    </location>
</feature>
<keyword evidence="3" id="KW-1185">Reference proteome</keyword>
<sequence>MPLNLKIDLDLRNLGDNTDTNVSIAVKANGERTTGSPKKPSETPNLSSSQATITPKTLKNEIENPCQYPFWENMPKKNAYQSK</sequence>
<dbReference type="EMBL" id="CP110436">
    <property type="protein sequence ID" value="WAQ92453.1"/>
    <property type="molecule type" value="Genomic_DNA"/>
</dbReference>
<dbReference type="RefSeq" id="XP_053028008.1">
    <property type="nucleotide sequence ID" value="XM_053164043.1"/>
</dbReference>
<evidence type="ECO:0000313" key="2">
    <source>
        <dbReference type="EMBL" id="WAQ92453.1"/>
    </source>
</evidence>
<organism evidence="2 3">
    <name type="scientific">Puccinia triticina</name>
    <dbReference type="NCBI Taxonomy" id="208348"/>
    <lineage>
        <taxon>Eukaryota</taxon>
        <taxon>Fungi</taxon>
        <taxon>Dikarya</taxon>
        <taxon>Basidiomycota</taxon>
        <taxon>Pucciniomycotina</taxon>
        <taxon>Pucciniomycetes</taxon>
        <taxon>Pucciniales</taxon>
        <taxon>Pucciniaceae</taxon>
        <taxon>Puccinia</taxon>
    </lineage>
</organism>
<accession>A0ABY7D4B2</accession>
<gene>
    <name evidence="2" type="ORF">PtA15_16A361</name>
</gene>
<proteinExistence type="predicted"/>
<dbReference type="Proteomes" id="UP001164743">
    <property type="component" value="Chromosome 16A"/>
</dbReference>
<name>A0ABY7D4B2_9BASI</name>
<evidence type="ECO:0000256" key="1">
    <source>
        <dbReference type="SAM" id="MobiDB-lite"/>
    </source>
</evidence>
<protein>
    <submittedName>
        <fullName evidence="2">Uncharacterized protein</fullName>
    </submittedName>
</protein>
<evidence type="ECO:0000313" key="3">
    <source>
        <dbReference type="Proteomes" id="UP001164743"/>
    </source>
</evidence>